<dbReference type="EMBL" id="CP011312">
    <property type="protein sequence ID" value="AKE40895.1"/>
    <property type="molecule type" value="Genomic_DNA"/>
</dbReference>
<evidence type="ECO:0000313" key="3">
    <source>
        <dbReference type="EMBL" id="VEH06673.1"/>
    </source>
</evidence>
<dbReference type="Proteomes" id="UP000271380">
    <property type="component" value="Chromosome"/>
</dbReference>
<evidence type="ECO:0000313" key="5">
    <source>
        <dbReference type="Proteomes" id="UP000271380"/>
    </source>
</evidence>
<sequence>MRWVYLVGVVVFVFLALVSAFSGRSILWTVMYLGCALGCALWLRVLK</sequence>
<dbReference type="KEGG" id="cku:UL82_03430"/>
<keyword evidence="1" id="KW-0472">Membrane</keyword>
<proteinExistence type="predicted"/>
<evidence type="ECO:0000256" key="1">
    <source>
        <dbReference type="SAM" id="Phobius"/>
    </source>
</evidence>
<dbReference type="HOGENOM" id="CLU_3166964_0_0_11"/>
<protein>
    <submittedName>
        <fullName evidence="2">Uncharacterized protein</fullName>
    </submittedName>
</protein>
<reference evidence="2 4" key="1">
    <citation type="journal article" date="2015" name="Genome Announc.">
        <title>Complete Genome Sequence of Corynebacterium kutscheri DSM 20755, a Corynebacterial Type Strain with Remarkably Low G+C Content of Chromosomal DNA.</title>
        <authorList>
            <person name="Ruckert C."/>
            <person name="Albersmeier A."/>
            <person name="Winkler A."/>
            <person name="Tauch A."/>
        </authorList>
    </citation>
    <scope>NUCLEOTIDE SEQUENCE [LARGE SCALE GENOMIC DNA]</scope>
    <source>
        <strain evidence="2 4">DSM 20755</strain>
    </source>
</reference>
<feature type="transmembrane region" description="Helical" evidence="1">
    <location>
        <begin position="30"/>
        <end position="46"/>
    </location>
</feature>
<name>A0A0F6QZT8_9CORY</name>
<keyword evidence="1" id="KW-0812">Transmembrane</keyword>
<dbReference type="EMBL" id="LR134377">
    <property type="protein sequence ID" value="VEH06673.1"/>
    <property type="molecule type" value="Genomic_DNA"/>
</dbReference>
<evidence type="ECO:0000313" key="2">
    <source>
        <dbReference type="EMBL" id="AKE40895.1"/>
    </source>
</evidence>
<accession>A0A0F6QZT8</accession>
<dbReference type="Proteomes" id="UP000033457">
    <property type="component" value="Chromosome"/>
</dbReference>
<dbReference type="AlphaFoldDB" id="A0A0F6QZT8"/>
<reference evidence="3 5" key="2">
    <citation type="submission" date="2018-12" db="EMBL/GenBank/DDBJ databases">
        <authorList>
            <consortium name="Pathogen Informatics"/>
        </authorList>
    </citation>
    <scope>NUCLEOTIDE SEQUENCE [LARGE SCALE GENOMIC DNA]</scope>
    <source>
        <strain evidence="3 5">NCTC949</strain>
    </source>
</reference>
<organism evidence="2 4">
    <name type="scientific">Corynebacterium kutscheri</name>
    <dbReference type="NCBI Taxonomy" id="35755"/>
    <lineage>
        <taxon>Bacteria</taxon>
        <taxon>Bacillati</taxon>
        <taxon>Actinomycetota</taxon>
        <taxon>Actinomycetes</taxon>
        <taxon>Mycobacteriales</taxon>
        <taxon>Corynebacteriaceae</taxon>
        <taxon>Corynebacterium</taxon>
    </lineage>
</organism>
<keyword evidence="4" id="KW-1185">Reference proteome</keyword>
<dbReference type="STRING" id="35755.UL82_03430"/>
<keyword evidence="1" id="KW-1133">Transmembrane helix</keyword>
<gene>
    <name evidence="3" type="ORF">NCTC949_01249</name>
    <name evidence="2" type="ORF">UL82_03430</name>
</gene>
<evidence type="ECO:0000313" key="4">
    <source>
        <dbReference type="Proteomes" id="UP000033457"/>
    </source>
</evidence>